<feature type="region of interest" description="Disordered" evidence="1">
    <location>
        <begin position="75"/>
        <end position="114"/>
    </location>
</feature>
<feature type="region of interest" description="Disordered" evidence="1">
    <location>
        <begin position="135"/>
        <end position="156"/>
    </location>
</feature>
<feature type="non-terminal residue" evidence="2">
    <location>
        <position position="156"/>
    </location>
</feature>
<gene>
    <name evidence="2" type="ORF">CYMTET_8049</name>
</gene>
<comment type="caution">
    <text evidence="2">The sequence shown here is derived from an EMBL/GenBank/DDBJ whole genome shotgun (WGS) entry which is preliminary data.</text>
</comment>
<reference evidence="2 3" key="1">
    <citation type="journal article" date="2015" name="Genome Biol. Evol.">
        <title>Comparative Genomics of a Bacterivorous Green Alga Reveals Evolutionary Causalities and Consequences of Phago-Mixotrophic Mode of Nutrition.</title>
        <authorList>
            <person name="Burns J.A."/>
            <person name="Paasch A."/>
            <person name="Narechania A."/>
            <person name="Kim E."/>
        </authorList>
    </citation>
    <scope>NUCLEOTIDE SEQUENCE [LARGE SCALE GENOMIC DNA]</scope>
    <source>
        <strain evidence="2 3">PLY_AMNH</strain>
    </source>
</reference>
<dbReference type="Pfam" id="PF24429">
    <property type="entry name" value="CSLinker"/>
    <property type="match status" value="2"/>
</dbReference>
<dbReference type="AlphaFoldDB" id="A0AAE0GU83"/>
<name>A0AAE0GU83_9CHLO</name>
<accession>A0AAE0GU83</accession>
<evidence type="ECO:0000313" key="2">
    <source>
        <dbReference type="EMBL" id="KAK3284295.1"/>
    </source>
</evidence>
<keyword evidence="3" id="KW-1185">Reference proteome</keyword>
<dbReference type="InterPro" id="IPR056407">
    <property type="entry name" value="CSLinker"/>
</dbReference>
<sequence length="156" mass="16116">MSAMFTVTPARCVSKSQFTPGAAQLKAQPARVQSRCAKVAPKRALKVQSMHRLGDTSGMSAEQIEFLKRKHGIIDSDPANAPGALNTHGAGDTREKPQQAAYVPPPAPVAAADPSGFSADQLAFLARKKAGDTEIAGAMNTHGAGDTRGQSAPAPA</sequence>
<evidence type="ECO:0000313" key="3">
    <source>
        <dbReference type="Proteomes" id="UP001190700"/>
    </source>
</evidence>
<evidence type="ECO:0000256" key="1">
    <source>
        <dbReference type="SAM" id="MobiDB-lite"/>
    </source>
</evidence>
<organism evidence="2 3">
    <name type="scientific">Cymbomonas tetramitiformis</name>
    <dbReference type="NCBI Taxonomy" id="36881"/>
    <lineage>
        <taxon>Eukaryota</taxon>
        <taxon>Viridiplantae</taxon>
        <taxon>Chlorophyta</taxon>
        <taxon>Pyramimonadophyceae</taxon>
        <taxon>Pyramimonadales</taxon>
        <taxon>Pyramimonadaceae</taxon>
        <taxon>Cymbomonas</taxon>
    </lineage>
</organism>
<dbReference type="Proteomes" id="UP001190700">
    <property type="component" value="Unassembled WGS sequence"/>
</dbReference>
<protein>
    <submittedName>
        <fullName evidence="2">Uncharacterized protein</fullName>
    </submittedName>
</protein>
<proteinExistence type="predicted"/>
<dbReference type="EMBL" id="LGRX02002372">
    <property type="protein sequence ID" value="KAK3284295.1"/>
    <property type="molecule type" value="Genomic_DNA"/>
</dbReference>